<name>A0A9N8RYD5_9BURK</name>
<keyword evidence="3" id="KW-1185">Reference proteome</keyword>
<reference evidence="2" key="1">
    <citation type="submission" date="2021-04" db="EMBL/GenBank/DDBJ databases">
        <authorList>
            <person name="Vanwijnsberghe S."/>
        </authorList>
    </citation>
    <scope>NUCLEOTIDE SEQUENCE</scope>
    <source>
        <strain evidence="2">LMG 31841</strain>
    </source>
</reference>
<protein>
    <recommendedName>
        <fullName evidence="1">Bacteriophage Mu Gp45 N-terminal domain-containing protein</fullName>
    </recommendedName>
</protein>
<dbReference type="Gene3D" id="6.20.170.10">
    <property type="match status" value="1"/>
</dbReference>
<dbReference type="RefSeq" id="WP_228879277.1">
    <property type="nucleotide sequence ID" value="NZ_CAJQZC010000006.1"/>
</dbReference>
<gene>
    <name evidence="2" type="ORF">LMG31841_03516</name>
</gene>
<sequence>MNPREMAQRIMGMLVRGTVSRVNSATKMQTLQLGLLADELKDGMEHFEPYGFTSNPKEGSEGIGGFLAGDRSHGVVLVVADRRYRLPGLDEGEVAIYTHEGSKIVMKNGRIIEVECDEYRVVTKNYSVTADAYGVTAQAVAIDADTARSTCAIDAPDMVINGVSHAAHHHQEHDGPNTGGPL</sequence>
<organism evidence="2 3">
    <name type="scientific">Paraburkholderia saeva</name>
    <dbReference type="NCBI Taxonomy" id="2777537"/>
    <lineage>
        <taxon>Bacteria</taxon>
        <taxon>Pseudomonadati</taxon>
        <taxon>Pseudomonadota</taxon>
        <taxon>Betaproteobacteria</taxon>
        <taxon>Burkholderiales</taxon>
        <taxon>Burkholderiaceae</taxon>
        <taxon>Paraburkholderia</taxon>
    </lineage>
</organism>
<evidence type="ECO:0000313" key="2">
    <source>
        <dbReference type="EMBL" id="CAG4906033.1"/>
    </source>
</evidence>
<dbReference type="Proteomes" id="UP000789704">
    <property type="component" value="Unassembled WGS sequence"/>
</dbReference>
<feature type="domain" description="Bacteriophage Mu Gp45 N-terminal" evidence="1">
    <location>
        <begin position="16"/>
        <end position="83"/>
    </location>
</feature>
<evidence type="ECO:0000313" key="3">
    <source>
        <dbReference type="Proteomes" id="UP000789704"/>
    </source>
</evidence>
<dbReference type="Pfam" id="PF06890">
    <property type="entry name" value="Phage_Mu_Gp45"/>
    <property type="match status" value="1"/>
</dbReference>
<evidence type="ECO:0000259" key="1">
    <source>
        <dbReference type="Pfam" id="PF06890"/>
    </source>
</evidence>
<dbReference type="AlphaFoldDB" id="A0A9N8RYD5"/>
<dbReference type="InterPro" id="IPR014462">
    <property type="entry name" value="Phage_Mu_Gp45"/>
</dbReference>
<proteinExistence type="predicted"/>
<dbReference type="InterPro" id="IPR053861">
    <property type="entry name" value="Phage_Mu_Gp45_N"/>
</dbReference>
<dbReference type="NCBIfam" id="TIGR01644">
    <property type="entry name" value="phage_P2_V"/>
    <property type="match status" value="1"/>
</dbReference>
<dbReference type="PIRSF" id="PIRSF012337">
    <property type="entry name" value="gp45"/>
    <property type="match status" value="1"/>
</dbReference>
<dbReference type="EMBL" id="CAJQZC010000006">
    <property type="protein sequence ID" value="CAG4906033.1"/>
    <property type="molecule type" value="Genomic_DNA"/>
</dbReference>
<accession>A0A9N8RYD5</accession>
<comment type="caution">
    <text evidence="2">The sequence shown here is derived from an EMBL/GenBank/DDBJ whole genome shotgun (WGS) entry which is preliminary data.</text>
</comment>
<dbReference type="InterPro" id="IPR013046">
    <property type="entry name" value="GpV/Gp45"/>
</dbReference>